<protein>
    <submittedName>
        <fullName evidence="2">Uncharacterized protein</fullName>
    </submittedName>
</protein>
<comment type="caution">
    <text evidence="2">The sequence shown here is derived from an EMBL/GenBank/DDBJ whole genome shotgun (WGS) entry which is preliminary data.</text>
</comment>
<sequence length="86" mass="9713">PPYPLHWSACTSGSEVTQTASKRSRERDSGTEDGRESPSYTDTPSQRVQFLLGMEDDEEHIPHALFTELDEICLKEGEDAEWKETA</sequence>
<keyword evidence="3" id="KW-1185">Reference proteome</keyword>
<dbReference type="AlphaFoldDB" id="A0ABD0Q5C8"/>
<name>A0ABD0Q5C8_CIRMR</name>
<evidence type="ECO:0000313" key="2">
    <source>
        <dbReference type="EMBL" id="KAL0181493.1"/>
    </source>
</evidence>
<feature type="compositionally biased region" description="Basic and acidic residues" evidence="1">
    <location>
        <begin position="23"/>
        <end position="36"/>
    </location>
</feature>
<evidence type="ECO:0000313" key="3">
    <source>
        <dbReference type="Proteomes" id="UP001529510"/>
    </source>
</evidence>
<reference evidence="2 3" key="1">
    <citation type="submission" date="2024-05" db="EMBL/GenBank/DDBJ databases">
        <title>Genome sequencing and assembly of Indian major carp, Cirrhinus mrigala (Hamilton, 1822).</title>
        <authorList>
            <person name="Mohindra V."/>
            <person name="Chowdhury L.M."/>
            <person name="Lal K."/>
            <person name="Jena J.K."/>
        </authorList>
    </citation>
    <scope>NUCLEOTIDE SEQUENCE [LARGE SCALE GENOMIC DNA]</scope>
    <source>
        <strain evidence="2">CM1030</strain>
        <tissue evidence="2">Blood</tissue>
    </source>
</reference>
<proteinExistence type="predicted"/>
<dbReference type="EMBL" id="JAMKFB020000011">
    <property type="protein sequence ID" value="KAL0181493.1"/>
    <property type="molecule type" value="Genomic_DNA"/>
</dbReference>
<evidence type="ECO:0000256" key="1">
    <source>
        <dbReference type="SAM" id="MobiDB-lite"/>
    </source>
</evidence>
<dbReference type="Proteomes" id="UP001529510">
    <property type="component" value="Unassembled WGS sequence"/>
</dbReference>
<gene>
    <name evidence="2" type="ORF">M9458_023899</name>
</gene>
<accession>A0ABD0Q5C8</accession>
<feature type="non-terminal residue" evidence="2">
    <location>
        <position position="86"/>
    </location>
</feature>
<feature type="region of interest" description="Disordered" evidence="1">
    <location>
        <begin position="1"/>
        <end position="46"/>
    </location>
</feature>
<organism evidence="2 3">
    <name type="scientific">Cirrhinus mrigala</name>
    <name type="common">Mrigala</name>
    <dbReference type="NCBI Taxonomy" id="683832"/>
    <lineage>
        <taxon>Eukaryota</taxon>
        <taxon>Metazoa</taxon>
        <taxon>Chordata</taxon>
        <taxon>Craniata</taxon>
        <taxon>Vertebrata</taxon>
        <taxon>Euteleostomi</taxon>
        <taxon>Actinopterygii</taxon>
        <taxon>Neopterygii</taxon>
        <taxon>Teleostei</taxon>
        <taxon>Ostariophysi</taxon>
        <taxon>Cypriniformes</taxon>
        <taxon>Cyprinidae</taxon>
        <taxon>Labeoninae</taxon>
        <taxon>Labeonini</taxon>
        <taxon>Cirrhinus</taxon>
    </lineage>
</organism>
<feature type="compositionally biased region" description="Polar residues" evidence="1">
    <location>
        <begin position="9"/>
        <end position="21"/>
    </location>
</feature>
<feature type="non-terminal residue" evidence="2">
    <location>
        <position position="1"/>
    </location>
</feature>